<dbReference type="InterPro" id="IPR005145">
    <property type="entry name" value="Sua5_C"/>
</dbReference>
<dbReference type="GO" id="GO:0005524">
    <property type="term" value="F:ATP binding"/>
    <property type="evidence" value="ECO:0007669"/>
    <property type="project" value="UniProtKB-UniRule"/>
</dbReference>
<feature type="binding site" evidence="14">
    <location>
        <position position="176"/>
    </location>
    <ligand>
        <name>L-threonine</name>
        <dbReference type="ChEBI" id="CHEBI:57926"/>
    </ligand>
</feature>
<keyword evidence="6 13" id="KW-0808">Transferase</keyword>
<dbReference type="GO" id="GO:0003725">
    <property type="term" value="F:double-stranded RNA binding"/>
    <property type="evidence" value="ECO:0007669"/>
    <property type="project" value="UniProtKB-UniRule"/>
</dbReference>
<feature type="domain" description="YrdC-like" evidence="15">
    <location>
        <begin position="8"/>
        <end position="194"/>
    </location>
</feature>
<feature type="binding site" evidence="14">
    <location>
        <position position="116"/>
    </location>
    <ligand>
        <name>L-threonine</name>
        <dbReference type="ChEBI" id="CHEBI:57926"/>
    </ligand>
</feature>
<feature type="binding site" evidence="14">
    <location>
        <position position="30"/>
    </location>
    <ligand>
        <name>L-threonine</name>
        <dbReference type="ChEBI" id="CHEBI:57926"/>
    </ligand>
</feature>
<evidence type="ECO:0000256" key="14">
    <source>
        <dbReference type="PIRSR" id="PIRSR004930-1"/>
    </source>
</evidence>
<dbReference type="Pfam" id="PF03481">
    <property type="entry name" value="Sua5_C"/>
    <property type="match status" value="1"/>
</dbReference>
<dbReference type="AlphaFoldDB" id="A0A3P3XIA4"/>
<dbReference type="GO" id="GO:0000049">
    <property type="term" value="F:tRNA binding"/>
    <property type="evidence" value="ECO:0007669"/>
    <property type="project" value="TreeGrafter"/>
</dbReference>
<dbReference type="EMBL" id="FWDM01000018">
    <property type="protein sequence ID" value="SLM12393.1"/>
    <property type="molecule type" value="Genomic_DNA"/>
</dbReference>
<dbReference type="InterPro" id="IPR006070">
    <property type="entry name" value="Sua5-like_dom"/>
</dbReference>
<feature type="binding site" evidence="14">
    <location>
        <position position="136"/>
    </location>
    <ligand>
        <name>L-threonine</name>
        <dbReference type="ChEBI" id="CHEBI:57926"/>
    </ligand>
</feature>
<keyword evidence="8 13" id="KW-0548">Nucleotidyltransferase</keyword>
<feature type="binding site" evidence="14">
    <location>
        <position position="138"/>
    </location>
    <ligand>
        <name>ATP</name>
        <dbReference type="ChEBI" id="CHEBI:30616"/>
    </ligand>
</feature>
<organism evidence="16">
    <name type="scientific">uncultured spirochete</name>
    <dbReference type="NCBI Taxonomy" id="156406"/>
    <lineage>
        <taxon>Bacteria</taxon>
        <taxon>Pseudomonadati</taxon>
        <taxon>Spirochaetota</taxon>
        <taxon>Spirochaetia</taxon>
        <taxon>Spirochaetales</taxon>
        <taxon>environmental samples</taxon>
    </lineage>
</organism>
<feature type="binding site" evidence="14">
    <location>
        <position position="62"/>
    </location>
    <ligand>
        <name>L-threonine</name>
        <dbReference type="ChEBI" id="CHEBI:57926"/>
    </ligand>
</feature>
<evidence type="ECO:0000259" key="15">
    <source>
        <dbReference type="PROSITE" id="PS51163"/>
    </source>
</evidence>
<dbReference type="SUPFAM" id="SSF55821">
    <property type="entry name" value="YrdC/RibB"/>
    <property type="match status" value="1"/>
</dbReference>
<evidence type="ECO:0000256" key="3">
    <source>
        <dbReference type="ARBA" id="ARBA00012584"/>
    </source>
</evidence>
<evidence type="ECO:0000256" key="1">
    <source>
        <dbReference type="ARBA" id="ARBA00004496"/>
    </source>
</evidence>
<name>A0A3P3XIA4_9SPIR</name>
<dbReference type="InterPro" id="IPR010923">
    <property type="entry name" value="T(6)A37_SUA5"/>
</dbReference>
<dbReference type="Gene3D" id="3.40.50.11030">
    <property type="entry name" value="Threonylcarbamoyl-AMP synthase, C-terminal domain"/>
    <property type="match status" value="1"/>
</dbReference>
<feature type="binding site" evidence="14">
    <location>
        <position position="112"/>
    </location>
    <ligand>
        <name>ATP</name>
        <dbReference type="ChEBI" id="CHEBI:30616"/>
    </ligand>
</feature>
<evidence type="ECO:0000256" key="2">
    <source>
        <dbReference type="ARBA" id="ARBA00007663"/>
    </source>
</evidence>
<evidence type="ECO:0000256" key="11">
    <source>
        <dbReference type="ARBA" id="ARBA00029774"/>
    </source>
</evidence>
<evidence type="ECO:0000256" key="6">
    <source>
        <dbReference type="ARBA" id="ARBA00022679"/>
    </source>
</evidence>
<accession>A0A3P3XIA4</accession>
<feature type="binding site" evidence="14">
    <location>
        <position position="242"/>
    </location>
    <ligand>
        <name>ATP</name>
        <dbReference type="ChEBI" id="CHEBI:30616"/>
    </ligand>
</feature>
<reference evidence="16" key="1">
    <citation type="submission" date="2017-02" db="EMBL/GenBank/DDBJ databases">
        <authorList>
            <person name="Regsiter A."/>
            <person name="William W."/>
        </authorList>
    </citation>
    <scope>NUCLEOTIDE SEQUENCE</scope>
    <source>
        <strain evidence="16">Bib</strain>
    </source>
</reference>
<dbReference type="InterPro" id="IPR017945">
    <property type="entry name" value="DHBP_synth_RibB-like_a/b_dom"/>
</dbReference>
<dbReference type="PIRSF" id="PIRSF004930">
    <property type="entry name" value="Tln_factor_SUA5"/>
    <property type="match status" value="1"/>
</dbReference>
<keyword evidence="9 13" id="KW-0547">Nucleotide-binding</keyword>
<evidence type="ECO:0000256" key="13">
    <source>
        <dbReference type="PIRNR" id="PIRNR004930"/>
    </source>
</evidence>
<dbReference type="GO" id="GO:0006450">
    <property type="term" value="P:regulation of translational fidelity"/>
    <property type="evidence" value="ECO:0007669"/>
    <property type="project" value="TreeGrafter"/>
</dbReference>
<dbReference type="InterPro" id="IPR050156">
    <property type="entry name" value="TC-AMP_synthase_SUA5"/>
</dbReference>
<dbReference type="FunFam" id="3.90.870.10:FF:000009">
    <property type="entry name" value="Threonylcarbamoyl-AMP synthase, putative"/>
    <property type="match status" value="1"/>
</dbReference>
<sequence>MEILSTSEADLAKAARALREGKLVAIPTETVYGLGANAYDERAVARVFEAKARPTFDPLIVHIARIEDLNEVAREVPPSARALANALWPGPLTMILPKKPEIPDIVTAGLPTVAVRFPKHAIAQRIIALAGVPVAAPSANPFGYISPTTAKHVIAMLRDKVDFIVDGGPCDVGVESTVIDMTGTSPIILRPGGMALESIEAIIGNVSIQAQPGRSPGTTNTLDTAGVPEKGLPSPGQTLSHYAPSTPLYLFDADSLPRSAKESEIPHPSVALVFDSIRAKELESYHIFEQVVALAPSGDMREAAARLFSLLHEFDARGYEAIFAERVPEAGLGRAINDRLYRASKK</sequence>
<dbReference type="PANTHER" id="PTHR17490:SF16">
    <property type="entry name" value="THREONYLCARBAMOYL-AMP SYNTHASE"/>
    <property type="match status" value="1"/>
</dbReference>
<evidence type="ECO:0000256" key="9">
    <source>
        <dbReference type="ARBA" id="ARBA00022741"/>
    </source>
</evidence>
<feature type="binding site" evidence="14">
    <location>
        <position position="53"/>
    </location>
    <ligand>
        <name>ATP</name>
        <dbReference type="ChEBI" id="CHEBI:30616"/>
    </ligand>
</feature>
<evidence type="ECO:0000256" key="10">
    <source>
        <dbReference type="ARBA" id="ARBA00022840"/>
    </source>
</evidence>
<feature type="binding site" evidence="14">
    <location>
        <position position="146"/>
    </location>
    <ligand>
        <name>ATP</name>
        <dbReference type="ChEBI" id="CHEBI:30616"/>
    </ligand>
</feature>
<evidence type="ECO:0000313" key="16">
    <source>
        <dbReference type="EMBL" id="SLM12393.1"/>
    </source>
</evidence>
<dbReference type="EC" id="2.7.7.87" evidence="3 13"/>
<gene>
    <name evidence="16" type="primary">sua</name>
    <name evidence="16" type="ORF">SPIROBIBN47_250019</name>
</gene>
<keyword evidence="5 13" id="KW-0963">Cytoplasm</keyword>
<protein>
    <recommendedName>
        <fullName evidence="4 13">Threonylcarbamoyl-AMP synthase</fullName>
        <shortName evidence="13">TC-AMP synthase</shortName>
        <ecNumber evidence="3 13">2.7.7.87</ecNumber>
    </recommendedName>
    <alternativeName>
        <fullName evidence="11 13">L-threonylcarbamoyladenylate synthase</fullName>
    </alternativeName>
</protein>
<dbReference type="GO" id="GO:0008033">
    <property type="term" value="P:tRNA processing"/>
    <property type="evidence" value="ECO:0007669"/>
    <property type="project" value="UniProtKB-KW"/>
</dbReference>
<dbReference type="NCBIfam" id="TIGR00057">
    <property type="entry name" value="L-threonylcarbamoyladenylate synthase"/>
    <property type="match status" value="1"/>
</dbReference>
<keyword evidence="7 13" id="KW-0819">tRNA processing</keyword>
<evidence type="ECO:0000256" key="5">
    <source>
        <dbReference type="ARBA" id="ARBA00022490"/>
    </source>
</evidence>
<comment type="similarity">
    <text evidence="2 13">Belongs to the SUA5 family.</text>
</comment>
<evidence type="ECO:0000256" key="12">
    <source>
        <dbReference type="ARBA" id="ARBA00048366"/>
    </source>
</evidence>
<proteinExistence type="inferred from homology"/>
<comment type="catalytic activity">
    <reaction evidence="12 13">
        <text>L-threonine + hydrogencarbonate + ATP = L-threonylcarbamoyladenylate + diphosphate + H2O</text>
        <dbReference type="Rhea" id="RHEA:36407"/>
        <dbReference type="ChEBI" id="CHEBI:15377"/>
        <dbReference type="ChEBI" id="CHEBI:17544"/>
        <dbReference type="ChEBI" id="CHEBI:30616"/>
        <dbReference type="ChEBI" id="CHEBI:33019"/>
        <dbReference type="ChEBI" id="CHEBI:57926"/>
        <dbReference type="ChEBI" id="CHEBI:73682"/>
        <dbReference type="EC" id="2.7.7.87"/>
    </reaction>
</comment>
<dbReference type="GO" id="GO:0005737">
    <property type="term" value="C:cytoplasm"/>
    <property type="evidence" value="ECO:0007669"/>
    <property type="project" value="UniProtKB-SubCell"/>
</dbReference>
<dbReference type="InterPro" id="IPR038385">
    <property type="entry name" value="Sua5/YwlC_C"/>
</dbReference>
<dbReference type="PROSITE" id="PS51163">
    <property type="entry name" value="YRDC"/>
    <property type="match status" value="1"/>
</dbReference>
<dbReference type="GO" id="GO:0061710">
    <property type="term" value="F:L-threonylcarbamoyladenylate synthase"/>
    <property type="evidence" value="ECO:0007669"/>
    <property type="project" value="UniProtKB-EC"/>
</dbReference>
<feature type="binding site" evidence="14">
    <location>
        <position position="190"/>
    </location>
    <ligand>
        <name>ATP</name>
        <dbReference type="ChEBI" id="CHEBI:30616"/>
    </ligand>
</feature>
<dbReference type="Gene3D" id="3.90.870.10">
    <property type="entry name" value="DHBP synthase"/>
    <property type="match status" value="1"/>
</dbReference>
<comment type="function">
    <text evidence="13">Required for the formation of a threonylcarbamoyl group on adenosine at position 37 (t(6)A37) in tRNAs that read codons beginning with adenine.</text>
</comment>
<comment type="subcellular location">
    <subcellularLocation>
        <location evidence="1 13">Cytoplasm</location>
    </subcellularLocation>
</comment>
<keyword evidence="10 13" id="KW-0067">ATP-binding</keyword>
<dbReference type="Pfam" id="PF01300">
    <property type="entry name" value="Sua5_yciO_yrdC"/>
    <property type="match status" value="1"/>
</dbReference>
<evidence type="ECO:0000256" key="8">
    <source>
        <dbReference type="ARBA" id="ARBA00022695"/>
    </source>
</evidence>
<evidence type="ECO:0000256" key="4">
    <source>
        <dbReference type="ARBA" id="ARBA00015492"/>
    </source>
</evidence>
<dbReference type="PANTHER" id="PTHR17490">
    <property type="entry name" value="SUA5"/>
    <property type="match status" value="1"/>
</dbReference>
<evidence type="ECO:0000256" key="7">
    <source>
        <dbReference type="ARBA" id="ARBA00022694"/>
    </source>
</evidence>